<gene>
    <name evidence="3" type="primary">IQUB_0</name>
    <name evidence="3" type="ORF">EYF80_041026</name>
</gene>
<dbReference type="GO" id="GO:0030317">
    <property type="term" value="P:flagellated sperm motility"/>
    <property type="evidence" value="ECO:0007669"/>
    <property type="project" value="TreeGrafter"/>
</dbReference>
<dbReference type="Proteomes" id="UP000314294">
    <property type="component" value="Unassembled WGS sequence"/>
</dbReference>
<sequence length="288" mass="33875">MDNERIVRARELRDLYSELSRSARSQEERLHALLSVKHTVKEHTCELTHDVVDLIDREVDLMTRGVKAASLVGLRKRISTLFLQYIKTPAFNPEVAKLLKTLLNISIKSQNPPQVPRNQRKKDTFLLCRGCHRNLPSSDFSPSSNTRPSGRCRDCTGLDNIARSRDDLSRYESILKRLRDDERRLNAEAKIPFLLQVEDLQYLLEMIWESHSDLQDLFNLVFLRWERRTDWSPWNCILLSKEETSAHLEVEDIHKEYDATFIRRIEQKHTLARCHFRQIPVMAEFLDP</sequence>
<accession>A0A4Z2G5C8</accession>
<dbReference type="InterPro" id="IPR057887">
    <property type="entry name" value="IQUB_helical"/>
</dbReference>
<comment type="caution">
    <text evidence="3">The sequence shown here is derived from an EMBL/GenBank/DDBJ whole genome shotgun (WGS) entry which is preliminary data.</text>
</comment>
<protein>
    <submittedName>
        <fullName evidence="3">IQ and ubiquitin-like domain-containing protein</fullName>
    </submittedName>
</protein>
<dbReference type="Pfam" id="PF25805">
    <property type="entry name" value="IQUB"/>
    <property type="match status" value="1"/>
</dbReference>
<dbReference type="InterPro" id="IPR037695">
    <property type="entry name" value="IQUB"/>
</dbReference>
<proteinExistence type="predicted"/>
<keyword evidence="4" id="KW-1185">Reference proteome</keyword>
<dbReference type="AlphaFoldDB" id="A0A4Z2G5C8"/>
<evidence type="ECO:0000259" key="2">
    <source>
        <dbReference type="Pfam" id="PF25805"/>
    </source>
</evidence>
<dbReference type="GO" id="GO:0031514">
    <property type="term" value="C:motile cilium"/>
    <property type="evidence" value="ECO:0007669"/>
    <property type="project" value="TreeGrafter"/>
</dbReference>
<dbReference type="PANTHER" id="PTHR21074">
    <property type="entry name" value="IQ AND UBIQUITIN-LIKE DOMAIN-CONTAINING PROTEIN"/>
    <property type="match status" value="1"/>
</dbReference>
<dbReference type="GO" id="GO:0060271">
    <property type="term" value="P:cilium assembly"/>
    <property type="evidence" value="ECO:0007669"/>
    <property type="project" value="TreeGrafter"/>
</dbReference>
<dbReference type="EMBL" id="SRLO01000682">
    <property type="protein sequence ID" value="TNN48787.1"/>
    <property type="molecule type" value="Genomic_DNA"/>
</dbReference>
<dbReference type="GO" id="GO:0001669">
    <property type="term" value="C:acrosomal vesicle"/>
    <property type="evidence" value="ECO:0007669"/>
    <property type="project" value="TreeGrafter"/>
</dbReference>
<feature type="coiled-coil region" evidence="1">
    <location>
        <begin position="161"/>
        <end position="188"/>
    </location>
</feature>
<dbReference type="OrthoDB" id="10265862at2759"/>
<dbReference type="PANTHER" id="PTHR21074:SF0">
    <property type="entry name" value="IQ AND UBIQUITIN-LIKE DOMAIN-CONTAINING PROTEIN"/>
    <property type="match status" value="1"/>
</dbReference>
<evidence type="ECO:0000313" key="4">
    <source>
        <dbReference type="Proteomes" id="UP000314294"/>
    </source>
</evidence>
<evidence type="ECO:0000313" key="3">
    <source>
        <dbReference type="EMBL" id="TNN48787.1"/>
    </source>
</evidence>
<keyword evidence="1" id="KW-0175">Coiled coil</keyword>
<name>A0A4Z2G5C8_9TELE</name>
<evidence type="ECO:0000256" key="1">
    <source>
        <dbReference type="SAM" id="Coils"/>
    </source>
</evidence>
<reference evidence="3 4" key="1">
    <citation type="submission" date="2019-03" db="EMBL/GenBank/DDBJ databases">
        <title>First draft genome of Liparis tanakae, snailfish: a comprehensive survey of snailfish specific genes.</title>
        <authorList>
            <person name="Kim W."/>
            <person name="Song I."/>
            <person name="Jeong J.-H."/>
            <person name="Kim D."/>
            <person name="Kim S."/>
            <person name="Ryu S."/>
            <person name="Song J.Y."/>
            <person name="Lee S.K."/>
        </authorList>
    </citation>
    <scope>NUCLEOTIDE SEQUENCE [LARGE SCALE GENOMIC DNA]</scope>
    <source>
        <tissue evidence="3">Muscle</tissue>
    </source>
</reference>
<feature type="domain" description="IQ motif and ubiquitin-like" evidence="2">
    <location>
        <begin position="1"/>
        <end position="102"/>
    </location>
</feature>
<organism evidence="3 4">
    <name type="scientific">Liparis tanakae</name>
    <name type="common">Tanaka's snailfish</name>
    <dbReference type="NCBI Taxonomy" id="230148"/>
    <lineage>
        <taxon>Eukaryota</taxon>
        <taxon>Metazoa</taxon>
        <taxon>Chordata</taxon>
        <taxon>Craniata</taxon>
        <taxon>Vertebrata</taxon>
        <taxon>Euteleostomi</taxon>
        <taxon>Actinopterygii</taxon>
        <taxon>Neopterygii</taxon>
        <taxon>Teleostei</taxon>
        <taxon>Neoteleostei</taxon>
        <taxon>Acanthomorphata</taxon>
        <taxon>Eupercaria</taxon>
        <taxon>Perciformes</taxon>
        <taxon>Cottioidei</taxon>
        <taxon>Cottales</taxon>
        <taxon>Liparidae</taxon>
        <taxon>Liparis</taxon>
    </lineage>
</organism>